<feature type="region of interest" description="Disordered" evidence="6">
    <location>
        <begin position="85"/>
        <end position="128"/>
    </location>
</feature>
<evidence type="ECO:0000256" key="3">
    <source>
        <dbReference type="ARBA" id="ARBA00023053"/>
    </source>
</evidence>
<sequence length="228" mass="24853">MYEHYYQPAVSKILQPFFFASVGFSIPITRMFRGAIVWRGLLYTILMAVGKLACGLWLVRLPAVSGPGTPRKLLSKVQLPSIPHLWGKSDHTQPTTEAGATPTQMRSRTSSTNATNATNGDRRSSCNAQKPFSLHPPLILALAMCARGEIGFLISGVAESRGVFSVDGKGTDEPTDMFLIVTWAIVLCTIMGPLGVELAVRRVKKLESRKDKQEHGAGRDVLGVWGVM</sequence>
<dbReference type="EMBL" id="NQIK02000001">
    <property type="protein sequence ID" value="KAF7577115.1"/>
    <property type="molecule type" value="Genomic_DNA"/>
</dbReference>
<evidence type="ECO:0000313" key="8">
    <source>
        <dbReference type="EMBL" id="KAF7577115.1"/>
    </source>
</evidence>
<feature type="compositionally biased region" description="Low complexity" evidence="6">
    <location>
        <begin position="106"/>
        <end position="119"/>
    </location>
</feature>
<gene>
    <name evidence="8" type="ORF">PtrM4_013550</name>
</gene>
<dbReference type="Proteomes" id="UP000245464">
    <property type="component" value="Chromosome 1"/>
</dbReference>
<feature type="transmembrane region" description="Helical" evidence="7">
    <location>
        <begin position="41"/>
        <end position="59"/>
    </location>
</feature>
<keyword evidence="3" id="KW-0915">Sodium</keyword>
<dbReference type="PANTHER" id="PTHR43562">
    <property type="entry name" value="NAPA-TYPE SODIUM/HYDROGEN ANTIPORTER"/>
    <property type="match status" value="1"/>
</dbReference>
<evidence type="ECO:0000256" key="5">
    <source>
        <dbReference type="ARBA" id="ARBA00023201"/>
    </source>
</evidence>
<dbReference type="InterPro" id="IPR038770">
    <property type="entry name" value="Na+/solute_symporter_sf"/>
</dbReference>
<dbReference type="Gene3D" id="1.20.1530.20">
    <property type="match status" value="2"/>
</dbReference>
<evidence type="ECO:0000313" key="9">
    <source>
        <dbReference type="Proteomes" id="UP000245464"/>
    </source>
</evidence>
<keyword evidence="7" id="KW-0472">Membrane</keyword>
<dbReference type="RefSeq" id="XP_065965303.1">
    <property type="nucleotide sequence ID" value="XM_066103101.1"/>
</dbReference>
<keyword evidence="2" id="KW-0050">Antiport</keyword>
<dbReference type="KEGG" id="ptrr:6340321"/>
<keyword evidence="4" id="KW-0406">Ion transport</keyword>
<dbReference type="AlphaFoldDB" id="A0A2W1CYI3"/>
<evidence type="ECO:0000256" key="4">
    <source>
        <dbReference type="ARBA" id="ARBA00023065"/>
    </source>
</evidence>
<keyword evidence="7" id="KW-1133">Transmembrane helix</keyword>
<proteinExistence type="predicted"/>
<name>A0A2W1CYI3_9PLEO</name>
<feature type="compositionally biased region" description="Polar residues" evidence="6">
    <location>
        <begin position="92"/>
        <end position="105"/>
    </location>
</feature>
<reference evidence="8 9" key="1">
    <citation type="journal article" date="2018" name="BMC Genomics">
        <title>Comparative genomics of the wheat fungal pathogen Pyrenophora tritici-repentis reveals chromosomal variations and genome plasticity.</title>
        <authorList>
            <person name="Moolhuijzen P."/>
            <person name="See P.T."/>
            <person name="Hane J.K."/>
            <person name="Shi G."/>
            <person name="Liu Z."/>
            <person name="Oliver R.P."/>
            <person name="Moffat C.S."/>
        </authorList>
    </citation>
    <scope>NUCLEOTIDE SEQUENCE [LARGE SCALE GENOMIC DNA]</scope>
    <source>
        <strain evidence="8">M4</strain>
    </source>
</reference>
<evidence type="ECO:0000256" key="7">
    <source>
        <dbReference type="SAM" id="Phobius"/>
    </source>
</evidence>
<protein>
    <submittedName>
        <fullName evidence="8">Uncharacterized protein</fullName>
    </submittedName>
</protein>
<keyword evidence="5" id="KW-0739">Sodium transport</keyword>
<dbReference type="GO" id="GO:0015297">
    <property type="term" value="F:antiporter activity"/>
    <property type="evidence" value="ECO:0007669"/>
    <property type="project" value="UniProtKB-KW"/>
</dbReference>
<evidence type="ECO:0000256" key="1">
    <source>
        <dbReference type="ARBA" id="ARBA00022448"/>
    </source>
</evidence>
<keyword evidence="7" id="KW-0812">Transmembrane</keyword>
<dbReference type="PANTHER" id="PTHR43562:SF3">
    <property type="entry name" value="SODIUM ION_PROTON EXCHANGER (EUROFUNG)"/>
    <property type="match status" value="1"/>
</dbReference>
<dbReference type="GeneID" id="6340321"/>
<feature type="transmembrane region" description="Helical" evidence="7">
    <location>
        <begin position="177"/>
        <end position="200"/>
    </location>
</feature>
<evidence type="ECO:0000256" key="6">
    <source>
        <dbReference type="SAM" id="MobiDB-lite"/>
    </source>
</evidence>
<evidence type="ECO:0000256" key="2">
    <source>
        <dbReference type="ARBA" id="ARBA00022449"/>
    </source>
</evidence>
<comment type="caution">
    <text evidence="8">The sequence shown here is derived from an EMBL/GenBank/DDBJ whole genome shotgun (WGS) entry which is preliminary data.</text>
</comment>
<dbReference type="GO" id="GO:0006814">
    <property type="term" value="P:sodium ion transport"/>
    <property type="evidence" value="ECO:0007669"/>
    <property type="project" value="UniProtKB-KW"/>
</dbReference>
<keyword evidence="1" id="KW-0813">Transport</keyword>
<accession>A0A2W1CYI3</accession>
<organism evidence="8 9">
    <name type="scientific">Pyrenophora tritici-repentis</name>
    <dbReference type="NCBI Taxonomy" id="45151"/>
    <lineage>
        <taxon>Eukaryota</taxon>
        <taxon>Fungi</taxon>
        <taxon>Dikarya</taxon>
        <taxon>Ascomycota</taxon>
        <taxon>Pezizomycotina</taxon>
        <taxon>Dothideomycetes</taxon>
        <taxon>Pleosporomycetidae</taxon>
        <taxon>Pleosporales</taxon>
        <taxon>Pleosporineae</taxon>
        <taxon>Pleosporaceae</taxon>
        <taxon>Pyrenophora</taxon>
    </lineage>
</organism>